<keyword evidence="1" id="KW-1133">Transmembrane helix</keyword>
<accession>A0A1B1TB07</accession>
<dbReference type="CDD" id="cd03402">
    <property type="entry name" value="SPFH_like_u2"/>
    <property type="match status" value="1"/>
</dbReference>
<feature type="transmembrane region" description="Helical" evidence="1">
    <location>
        <begin position="45"/>
        <end position="67"/>
    </location>
</feature>
<dbReference type="EMBL" id="KP211832">
    <property type="protein sequence ID" value="ANV79445.1"/>
    <property type="molecule type" value="Genomic_DNA"/>
</dbReference>
<proteinExistence type="predicted"/>
<dbReference type="PANTHER" id="PTHR43446:SF1">
    <property type="entry name" value="BAND 7 DOMAIN-CONTAINING PROTEIN"/>
    <property type="match status" value="1"/>
</dbReference>
<keyword evidence="1" id="KW-0472">Membrane</keyword>
<evidence type="ECO:0000313" key="3">
    <source>
        <dbReference type="EMBL" id="ANV79445.1"/>
    </source>
</evidence>
<dbReference type="AlphaFoldDB" id="A0A1B1TB07"/>
<evidence type="ECO:0000259" key="2">
    <source>
        <dbReference type="SMART" id="SM00244"/>
    </source>
</evidence>
<evidence type="ECO:0000256" key="1">
    <source>
        <dbReference type="SAM" id="Phobius"/>
    </source>
</evidence>
<dbReference type="SMART" id="SM00244">
    <property type="entry name" value="PHB"/>
    <property type="match status" value="1"/>
</dbReference>
<dbReference type="InterPro" id="IPR036013">
    <property type="entry name" value="Band_7/SPFH_dom_sf"/>
</dbReference>
<reference evidence="3" key="2">
    <citation type="journal article" date="2015" name="ISME J.">
        <title>A new class of marine Euryarchaeota group II from the Mediterranean deep chlorophyll maximum.</title>
        <authorList>
            <person name="Martin-Cuadrado A.B."/>
            <person name="Garcia-Heredia I."/>
            <person name="Molto A.G."/>
            <person name="Lopez-Ubeda R."/>
            <person name="Kimes N."/>
            <person name="Lopez-Garcia P."/>
            <person name="Moreira D."/>
            <person name="Rodriguez-Valera F."/>
        </authorList>
    </citation>
    <scope>NUCLEOTIDE SEQUENCE</scope>
</reference>
<feature type="domain" description="Band 7" evidence="2">
    <location>
        <begin position="62"/>
        <end position="230"/>
    </location>
</feature>
<dbReference type="Gene3D" id="3.30.479.30">
    <property type="entry name" value="Band 7 domain"/>
    <property type="match status" value="1"/>
</dbReference>
<sequence>MSEEVIRKEEIIQDIEKSTLNGFLGIGLHLLLGIFNSIILATGGAVGALIIITGPLWVLYTNSYVIIQPNEAKALQFFGKYSGTVRVEGFRFLINPLYQKTGISLRIRNFESNKLKVNDVNANPVEIAAVVVWRVFDAAEALFEVDDYNNYVQIQSEAALRAMATKYPYDIIEDKDIGGIALSSHQEDIANELQSSVEARLKRAGIEVLEARISHLAYSQEIAQAMLRRQQASAVVAARSEIVKGAVGMVELALEQLSEKNIIELDEEKKASMVSNLLVVLCSETDTTPVVNTGTLY</sequence>
<name>A0A1B1TB07_9ARCH</name>
<dbReference type="PANTHER" id="PTHR43446">
    <property type="entry name" value="MEMBRANE PROTEIN-RELATED"/>
    <property type="match status" value="1"/>
</dbReference>
<feature type="transmembrane region" description="Helical" evidence="1">
    <location>
        <begin position="20"/>
        <end position="39"/>
    </location>
</feature>
<dbReference type="SUPFAM" id="SSF117892">
    <property type="entry name" value="Band 7/SPFH domain"/>
    <property type="match status" value="1"/>
</dbReference>
<organism evidence="3">
    <name type="scientific">uncultured Poseidoniia archaeon</name>
    <dbReference type="NCBI Taxonomy" id="1697135"/>
    <lineage>
        <taxon>Archaea</taxon>
        <taxon>Methanobacteriati</taxon>
        <taxon>Thermoplasmatota</taxon>
        <taxon>Candidatus Poseidoniia</taxon>
        <taxon>environmental samples</taxon>
    </lineage>
</organism>
<dbReference type="InterPro" id="IPR001107">
    <property type="entry name" value="Band_7"/>
</dbReference>
<protein>
    <recommendedName>
        <fullName evidence="2">Band 7 domain-containing protein</fullName>
    </recommendedName>
</protein>
<keyword evidence="1" id="KW-0812">Transmembrane</keyword>
<dbReference type="Pfam" id="PF01145">
    <property type="entry name" value="Band_7"/>
    <property type="match status" value="1"/>
</dbReference>
<reference evidence="3" key="1">
    <citation type="submission" date="2014-11" db="EMBL/GenBank/DDBJ databases">
        <authorList>
            <person name="Zhu J."/>
            <person name="Qi W."/>
            <person name="Song R."/>
        </authorList>
    </citation>
    <scope>NUCLEOTIDE SEQUENCE</scope>
</reference>